<sequence>MIFSFPARLPENAASTKRTRHLAKQGWFSAKPTANTGLKPFAVFQVAFPPRKPYNAALRQPARPAAFPIIQKGKLMKKFILPALLALGSLAASQFAAANPQEHYCYAMYGNGACVDTSGGGGGYDSGPTRPRVIEHHDFAALAAAPNRVFAVSSGHTAREVRQEALNRCRENGGRNCRVMVTRNGCLATARGKDARGDTLYFFGVGERMRDAENDALNQCKTGGYKECQDFDDGNSFVCASPRR</sequence>
<dbReference type="EMBL" id="JACSGR010000006">
    <property type="protein sequence ID" value="MBH5329824.1"/>
    <property type="molecule type" value="Genomic_DNA"/>
</dbReference>
<dbReference type="Proteomes" id="UP000768471">
    <property type="component" value="Unassembled WGS sequence"/>
</dbReference>
<name>A0ABS0NC15_9NEIS</name>
<accession>A0ABS0NC15</accession>
<evidence type="ECO:0000259" key="1">
    <source>
        <dbReference type="Pfam" id="PF13827"/>
    </source>
</evidence>
<proteinExistence type="predicted"/>
<protein>
    <submittedName>
        <fullName evidence="2">DUF4189 domain-containing protein</fullName>
    </submittedName>
</protein>
<dbReference type="Pfam" id="PF13827">
    <property type="entry name" value="DUF4189"/>
    <property type="match status" value="1"/>
</dbReference>
<evidence type="ECO:0000313" key="3">
    <source>
        <dbReference type="Proteomes" id="UP000768471"/>
    </source>
</evidence>
<organism evidence="2 3">
    <name type="scientific">Eikenella glucosivorans</name>
    <dbReference type="NCBI Taxonomy" id="2766967"/>
    <lineage>
        <taxon>Bacteria</taxon>
        <taxon>Pseudomonadati</taxon>
        <taxon>Pseudomonadota</taxon>
        <taxon>Betaproteobacteria</taxon>
        <taxon>Neisseriales</taxon>
        <taxon>Neisseriaceae</taxon>
        <taxon>Eikenella</taxon>
    </lineage>
</organism>
<comment type="caution">
    <text evidence="2">The sequence shown here is derived from an EMBL/GenBank/DDBJ whole genome shotgun (WGS) entry which is preliminary data.</text>
</comment>
<keyword evidence="3" id="KW-1185">Reference proteome</keyword>
<gene>
    <name evidence="2" type="ORF">H9Q10_09100</name>
</gene>
<dbReference type="RefSeq" id="WP_197903646.1">
    <property type="nucleotide sequence ID" value="NZ_JACSGR010000006.1"/>
</dbReference>
<dbReference type="InterPro" id="IPR025240">
    <property type="entry name" value="DUF4189"/>
</dbReference>
<feature type="domain" description="DUF4189" evidence="1">
    <location>
        <begin position="140"/>
        <end position="229"/>
    </location>
</feature>
<evidence type="ECO:0000313" key="2">
    <source>
        <dbReference type="EMBL" id="MBH5329824.1"/>
    </source>
</evidence>
<reference evidence="2 3" key="1">
    <citation type="submission" date="2020-09" db="EMBL/GenBank/DDBJ databases">
        <title>Eikenella S3660 sp. nov., isolated from a throat swab.</title>
        <authorList>
            <person name="Buhl M."/>
        </authorList>
    </citation>
    <scope>NUCLEOTIDE SEQUENCE [LARGE SCALE GENOMIC DNA]</scope>
    <source>
        <strain evidence="2 3">S3360</strain>
    </source>
</reference>